<dbReference type="GO" id="GO:0016020">
    <property type="term" value="C:membrane"/>
    <property type="evidence" value="ECO:0007669"/>
    <property type="project" value="UniProtKB-SubCell"/>
</dbReference>
<feature type="transmembrane region" description="Helical" evidence="6">
    <location>
        <begin position="504"/>
        <end position="526"/>
    </location>
</feature>
<feature type="transmembrane region" description="Helical" evidence="6">
    <location>
        <begin position="129"/>
        <end position="149"/>
    </location>
</feature>
<feature type="transmembrane region" description="Helical" evidence="6">
    <location>
        <begin position="577"/>
        <end position="602"/>
    </location>
</feature>
<feature type="transmembrane region" description="Helical" evidence="6">
    <location>
        <begin position="62"/>
        <end position="82"/>
    </location>
</feature>
<dbReference type="PANTHER" id="PTHR31645">
    <property type="entry name" value="OLIGOPEPTIDE TRANSPORTER YGL114W-RELATED"/>
    <property type="match status" value="1"/>
</dbReference>
<feature type="transmembrane region" description="Helical" evidence="6">
    <location>
        <begin position="34"/>
        <end position="56"/>
    </location>
</feature>
<feature type="transmembrane region" description="Helical" evidence="6">
    <location>
        <begin position="189"/>
        <end position="207"/>
    </location>
</feature>
<evidence type="ECO:0000256" key="2">
    <source>
        <dbReference type="ARBA" id="ARBA00022448"/>
    </source>
</evidence>
<evidence type="ECO:0000256" key="5">
    <source>
        <dbReference type="ARBA" id="ARBA00023136"/>
    </source>
</evidence>
<reference evidence="7 8" key="1">
    <citation type="journal article" date="2023" name="Nat. Commun.">
        <title>Origin of minicircular mitochondrial genomes in red algae.</title>
        <authorList>
            <person name="Lee Y."/>
            <person name="Cho C.H."/>
            <person name="Lee Y.M."/>
            <person name="Park S.I."/>
            <person name="Yang J.H."/>
            <person name="West J.A."/>
            <person name="Bhattacharya D."/>
            <person name="Yoon H.S."/>
        </authorList>
    </citation>
    <scope>NUCLEOTIDE SEQUENCE [LARGE SCALE GENOMIC DNA]</scope>
    <source>
        <strain evidence="7 8">CCMP1338</strain>
        <tissue evidence="7">Whole cell</tissue>
    </source>
</reference>
<dbReference type="GO" id="GO:0035673">
    <property type="term" value="F:oligopeptide transmembrane transporter activity"/>
    <property type="evidence" value="ECO:0007669"/>
    <property type="project" value="InterPro"/>
</dbReference>
<proteinExistence type="predicted"/>
<dbReference type="AlphaFoldDB" id="A0AAV8UNI2"/>
<feature type="transmembrane region" description="Helical" evidence="6">
    <location>
        <begin position="94"/>
        <end position="117"/>
    </location>
</feature>
<keyword evidence="4 6" id="KW-1133">Transmembrane helix</keyword>
<evidence type="ECO:0000313" key="8">
    <source>
        <dbReference type="Proteomes" id="UP001157974"/>
    </source>
</evidence>
<evidence type="ECO:0000313" key="7">
    <source>
        <dbReference type="EMBL" id="KAJ8902757.1"/>
    </source>
</evidence>
<dbReference type="InterPro" id="IPR045035">
    <property type="entry name" value="YSL-like"/>
</dbReference>
<comment type="subcellular location">
    <subcellularLocation>
        <location evidence="1">Membrane</location>
        <topology evidence="1">Multi-pass membrane protein</topology>
    </subcellularLocation>
</comment>
<feature type="transmembrane region" description="Helical" evidence="6">
    <location>
        <begin position="335"/>
        <end position="357"/>
    </location>
</feature>
<keyword evidence="3 6" id="KW-0812">Transmembrane</keyword>
<sequence>MGGGGSEPAGPFQDSEKMPLLTPVGMRVPDERQFTLRAVFVGLLIGVVLCFSNTYFGLQTGWVTTGSLPAALLGYAVMKVIGAKSFSAKENLTLQTVAVATATMPLAAGFVGVLVALMDLGAIKAPGNFHLFLWTASVCTLGVFVAVPMRRQLIVREKLKFPTGTATATMIKMLHGHHRGPAWQTTTSYLLVALTVSAGNFLLSYFIPLLSNMPILMYLFGSWGVTASRWGWTWRPTFSYVGQGMIMGTNTALSAGLGAVIGWSILGPLARAQGWAPGTIMSFGDGAQGWILWVSLSVMTCEGISSALISGLVVDRSLDSDAFDRNEDASDEDEVPSWLWRWGILVSSTICIAINAYIFRTKIWQLAFAVVIAALVTLIALRSMGKTDYNPVSGMGKISQILFLLVRSRGGHRAVIDNLVAGAVAEAGATQAGDLMQDLKAGYLLGASSYIQFKAQMIGSIASVFVSLFAFDLYRSLYTIPGKSFPVPASAIWRDMSELLNEGIGSLAPSVLPFVVLGGALGILLSLAQAKFPRKAHLIPSGVALAIGMYLPPYWTIPRVIGGLVVYHWKQQSPRSHASYAVVVASGFIVGEGVLSIVTAALHATGVPPLSCWGCSKELIDLGVSLCTGCEQVLG</sequence>
<dbReference type="InterPro" id="IPR004813">
    <property type="entry name" value="OPT"/>
</dbReference>
<keyword evidence="8" id="KW-1185">Reference proteome</keyword>
<accession>A0AAV8UNI2</accession>
<dbReference type="PANTHER" id="PTHR31645:SF0">
    <property type="entry name" value="OLIGOPEPTIDE TRANSPORTER YGL114W-RELATED"/>
    <property type="match status" value="1"/>
</dbReference>
<dbReference type="Pfam" id="PF03169">
    <property type="entry name" value="OPT"/>
    <property type="match status" value="1"/>
</dbReference>
<evidence type="ECO:0000256" key="6">
    <source>
        <dbReference type="SAM" id="Phobius"/>
    </source>
</evidence>
<dbReference type="NCBIfam" id="TIGR00728">
    <property type="entry name" value="OPT_sfam"/>
    <property type="match status" value="2"/>
</dbReference>
<evidence type="ECO:0000256" key="4">
    <source>
        <dbReference type="ARBA" id="ARBA00022989"/>
    </source>
</evidence>
<protein>
    <recommendedName>
        <fullName evidence="9">Oligopeptide transporter</fullName>
    </recommendedName>
</protein>
<evidence type="ECO:0000256" key="3">
    <source>
        <dbReference type="ARBA" id="ARBA00022692"/>
    </source>
</evidence>
<feature type="transmembrane region" description="Helical" evidence="6">
    <location>
        <begin position="252"/>
        <end position="270"/>
    </location>
</feature>
<gene>
    <name evidence="7" type="ORF">NDN08_006077</name>
</gene>
<evidence type="ECO:0008006" key="9">
    <source>
        <dbReference type="Google" id="ProtNLM"/>
    </source>
</evidence>
<comment type="caution">
    <text evidence="7">The sequence shown here is derived from an EMBL/GenBank/DDBJ whole genome shotgun (WGS) entry which is preliminary data.</text>
</comment>
<keyword evidence="2" id="KW-0813">Transport</keyword>
<dbReference type="EMBL" id="JAMWBK010000008">
    <property type="protein sequence ID" value="KAJ8902757.1"/>
    <property type="molecule type" value="Genomic_DNA"/>
</dbReference>
<feature type="transmembrane region" description="Helical" evidence="6">
    <location>
        <begin position="290"/>
        <end position="314"/>
    </location>
</feature>
<evidence type="ECO:0000256" key="1">
    <source>
        <dbReference type="ARBA" id="ARBA00004141"/>
    </source>
</evidence>
<feature type="transmembrane region" description="Helical" evidence="6">
    <location>
        <begin position="538"/>
        <end position="557"/>
    </location>
</feature>
<keyword evidence="5 6" id="KW-0472">Membrane</keyword>
<name>A0AAV8UNI2_9RHOD</name>
<feature type="transmembrane region" description="Helical" evidence="6">
    <location>
        <begin position="457"/>
        <end position="477"/>
    </location>
</feature>
<organism evidence="7 8">
    <name type="scientific">Rhodosorus marinus</name>
    <dbReference type="NCBI Taxonomy" id="101924"/>
    <lineage>
        <taxon>Eukaryota</taxon>
        <taxon>Rhodophyta</taxon>
        <taxon>Stylonematophyceae</taxon>
        <taxon>Stylonematales</taxon>
        <taxon>Stylonemataceae</taxon>
        <taxon>Rhodosorus</taxon>
    </lineage>
</organism>
<feature type="transmembrane region" description="Helical" evidence="6">
    <location>
        <begin position="363"/>
        <end position="381"/>
    </location>
</feature>
<dbReference type="Proteomes" id="UP001157974">
    <property type="component" value="Unassembled WGS sequence"/>
</dbReference>